<reference evidence="1" key="1">
    <citation type="submission" date="2018-05" db="EMBL/GenBank/DDBJ databases">
        <authorList>
            <person name="Lanie J.A."/>
            <person name="Ng W.-L."/>
            <person name="Kazmierczak K.M."/>
            <person name="Andrzejewski T.M."/>
            <person name="Davidsen T.M."/>
            <person name="Wayne K.J."/>
            <person name="Tettelin H."/>
            <person name="Glass J.I."/>
            <person name="Rusch D."/>
            <person name="Podicherti R."/>
            <person name="Tsui H.-C.T."/>
            <person name="Winkler M.E."/>
        </authorList>
    </citation>
    <scope>NUCLEOTIDE SEQUENCE</scope>
</reference>
<protein>
    <recommendedName>
        <fullName evidence="2">Tyrosine specific protein phosphatases domain-containing protein</fullName>
    </recommendedName>
</protein>
<dbReference type="EMBL" id="UINC01007303">
    <property type="protein sequence ID" value="SVA32564.1"/>
    <property type="molecule type" value="Genomic_DNA"/>
</dbReference>
<accession>A0A381UX91</accession>
<dbReference type="PANTHER" id="PTHR31126">
    <property type="entry name" value="TYROSINE-PROTEIN PHOSPHATASE"/>
    <property type="match status" value="1"/>
</dbReference>
<organism evidence="1">
    <name type="scientific">marine metagenome</name>
    <dbReference type="NCBI Taxonomy" id="408172"/>
    <lineage>
        <taxon>unclassified sequences</taxon>
        <taxon>metagenomes</taxon>
        <taxon>ecological metagenomes</taxon>
    </lineage>
</organism>
<name>A0A381UX91_9ZZZZ</name>
<gene>
    <name evidence="1" type="ORF">METZ01_LOCUS85418</name>
</gene>
<sequence>MVTDDYAERHLSFEGCFNFRDIGGYETSNGSAIRWGKYYRAGRQDRMTSKDIERAKQLRIATQIDLRRPDEIREQGRGPFEDLGARYENLAVIPDGGSERLNQLVGDVGISGARYLGYLDFGSEVWLRLFNIFADAANYPILLHCTAGKDRTGVSTAFLLSVLGAGRPIIDADYLMTNRDVERQVDYVQQNFGLPKGYDRSSMLNAAGVPQTAIVDFLDGVDERYGGPIDYLREIGVTNNTFGRIREILLTN</sequence>
<dbReference type="SUPFAM" id="SSF52799">
    <property type="entry name" value="(Phosphotyrosine protein) phosphatases II"/>
    <property type="match status" value="1"/>
</dbReference>
<dbReference type="PANTHER" id="PTHR31126:SF1">
    <property type="entry name" value="TYROSINE SPECIFIC PROTEIN PHOSPHATASES DOMAIN-CONTAINING PROTEIN"/>
    <property type="match status" value="1"/>
</dbReference>
<dbReference type="GO" id="GO:0004721">
    <property type="term" value="F:phosphoprotein phosphatase activity"/>
    <property type="evidence" value="ECO:0007669"/>
    <property type="project" value="InterPro"/>
</dbReference>
<dbReference type="Pfam" id="PF13350">
    <property type="entry name" value="Y_phosphatase3"/>
    <property type="match status" value="1"/>
</dbReference>
<dbReference type="PROSITE" id="PS00383">
    <property type="entry name" value="TYR_PHOSPHATASE_1"/>
    <property type="match status" value="1"/>
</dbReference>
<proteinExistence type="predicted"/>
<dbReference type="InterPro" id="IPR026893">
    <property type="entry name" value="Tyr/Ser_Pase_IphP-type"/>
</dbReference>
<evidence type="ECO:0000313" key="1">
    <source>
        <dbReference type="EMBL" id="SVA32564.1"/>
    </source>
</evidence>
<dbReference type="AlphaFoldDB" id="A0A381UX91"/>
<dbReference type="InterPro" id="IPR016130">
    <property type="entry name" value="Tyr_Pase_AS"/>
</dbReference>
<dbReference type="InterPro" id="IPR029021">
    <property type="entry name" value="Prot-tyrosine_phosphatase-like"/>
</dbReference>
<evidence type="ECO:0008006" key="2">
    <source>
        <dbReference type="Google" id="ProtNLM"/>
    </source>
</evidence>
<dbReference type="Gene3D" id="3.90.190.10">
    <property type="entry name" value="Protein tyrosine phosphatase superfamily"/>
    <property type="match status" value="1"/>
</dbReference>